<accession>A0A814U2R9</accession>
<feature type="domain" description="AMP-dependent synthetase/ligase" evidence="1">
    <location>
        <begin position="2"/>
        <end position="163"/>
    </location>
</feature>
<dbReference type="EMBL" id="CAJOBB010006511">
    <property type="protein sequence ID" value="CAF4163002.1"/>
    <property type="molecule type" value="Genomic_DNA"/>
</dbReference>
<dbReference type="GO" id="GO:0031177">
    <property type="term" value="F:phosphopantetheine binding"/>
    <property type="evidence" value="ECO:0007669"/>
    <property type="project" value="TreeGrafter"/>
</dbReference>
<gene>
    <name evidence="2" type="ORF">IZO911_LOCUS26815</name>
    <name evidence="3" type="ORF">KXQ929_LOCUS37926</name>
</gene>
<dbReference type="InterPro" id="IPR042099">
    <property type="entry name" value="ANL_N_sf"/>
</dbReference>
<evidence type="ECO:0000259" key="1">
    <source>
        <dbReference type="Pfam" id="PF00501"/>
    </source>
</evidence>
<dbReference type="SUPFAM" id="SSF56801">
    <property type="entry name" value="Acetyl-CoA synthetase-like"/>
    <property type="match status" value="1"/>
</dbReference>
<dbReference type="GO" id="GO:0044550">
    <property type="term" value="P:secondary metabolite biosynthetic process"/>
    <property type="evidence" value="ECO:0007669"/>
    <property type="project" value="TreeGrafter"/>
</dbReference>
<sequence length="282" mass="31838">MACGVYCPLSPRDPQHRLQALIQQKQCYLVLDHWLTKSKFNNKIVLIDIRSTWINSDIISDVNVDRLSSITVTSSNVVYIILTSASNGIPKSIRIKYQNFIHFAHSFMHIGARHEKDNIMQLATSTFDSHVYEVLAPLISRGTVIMLHPDGDATLETTYDLVNETSHVNTVLIGTSFPKYKCLIIHDFLQSVTVSQEGELFVGGVGIFAGYLGHDDLTAKAPTEVHDKLFYRTGDLDRMDNEGLIHYVGRKDHQIKLHRQRIELGEIERCLVNIASILPVLL</sequence>
<dbReference type="PANTHER" id="PTHR45527:SF1">
    <property type="entry name" value="FATTY ACID SYNTHASE"/>
    <property type="match status" value="1"/>
</dbReference>
<proteinExistence type="predicted"/>
<dbReference type="PANTHER" id="PTHR45527">
    <property type="entry name" value="NONRIBOSOMAL PEPTIDE SYNTHETASE"/>
    <property type="match status" value="1"/>
</dbReference>
<evidence type="ECO:0000313" key="3">
    <source>
        <dbReference type="EMBL" id="CAF4163002.1"/>
    </source>
</evidence>
<comment type="caution">
    <text evidence="2">The sequence shown here is derived from an EMBL/GenBank/DDBJ whole genome shotgun (WGS) entry which is preliminary data.</text>
</comment>
<dbReference type="InterPro" id="IPR000873">
    <property type="entry name" value="AMP-dep_synth/lig_dom"/>
</dbReference>
<dbReference type="GO" id="GO:0043041">
    <property type="term" value="P:amino acid activation for nonribosomal peptide biosynthetic process"/>
    <property type="evidence" value="ECO:0007669"/>
    <property type="project" value="TreeGrafter"/>
</dbReference>
<reference evidence="2" key="1">
    <citation type="submission" date="2021-02" db="EMBL/GenBank/DDBJ databases">
        <authorList>
            <person name="Nowell W R."/>
        </authorList>
    </citation>
    <scope>NUCLEOTIDE SEQUENCE</scope>
</reference>
<protein>
    <recommendedName>
        <fullName evidence="1">AMP-dependent synthetase/ligase domain-containing protein</fullName>
    </recommendedName>
</protein>
<dbReference type="Proteomes" id="UP000663868">
    <property type="component" value="Unassembled WGS sequence"/>
</dbReference>
<dbReference type="Pfam" id="PF00501">
    <property type="entry name" value="AMP-binding"/>
    <property type="match status" value="1"/>
</dbReference>
<dbReference type="EMBL" id="CAJNOE010000355">
    <property type="protein sequence ID" value="CAF1169612.1"/>
    <property type="molecule type" value="Genomic_DNA"/>
</dbReference>
<evidence type="ECO:0000313" key="4">
    <source>
        <dbReference type="Proteomes" id="UP000663860"/>
    </source>
</evidence>
<evidence type="ECO:0000313" key="2">
    <source>
        <dbReference type="EMBL" id="CAF1169612.1"/>
    </source>
</evidence>
<dbReference type="Gene3D" id="3.40.50.12780">
    <property type="entry name" value="N-terminal domain of ligase-like"/>
    <property type="match status" value="2"/>
</dbReference>
<dbReference type="AlphaFoldDB" id="A0A814U2R9"/>
<dbReference type="GO" id="GO:0005737">
    <property type="term" value="C:cytoplasm"/>
    <property type="evidence" value="ECO:0007669"/>
    <property type="project" value="TreeGrafter"/>
</dbReference>
<organism evidence="2 4">
    <name type="scientific">Adineta steineri</name>
    <dbReference type="NCBI Taxonomy" id="433720"/>
    <lineage>
        <taxon>Eukaryota</taxon>
        <taxon>Metazoa</taxon>
        <taxon>Spiralia</taxon>
        <taxon>Gnathifera</taxon>
        <taxon>Rotifera</taxon>
        <taxon>Eurotatoria</taxon>
        <taxon>Bdelloidea</taxon>
        <taxon>Adinetida</taxon>
        <taxon>Adinetidae</taxon>
        <taxon>Adineta</taxon>
    </lineage>
</organism>
<dbReference type="Proteomes" id="UP000663860">
    <property type="component" value="Unassembled WGS sequence"/>
</dbReference>
<name>A0A814U2R9_9BILA</name>